<dbReference type="Pfam" id="PF08338">
    <property type="entry name" value="DUF1731"/>
    <property type="match status" value="1"/>
</dbReference>
<dbReference type="PANTHER" id="PTHR11092:SF0">
    <property type="entry name" value="EPIMERASE FAMILY PROTEIN SDR39U1"/>
    <property type="match status" value="1"/>
</dbReference>
<evidence type="ECO:0000313" key="5">
    <source>
        <dbReference type="Proteomes" id="UP000615755"/>
    </source>
</evidence>
<accession>A0ABR9EBL4</accession>
<organism evidence="4 5">
    <name type="scientific">Pseudoalteromonas aurantia 208</name>
    <dbReference type="NCBI Taxonomy" id="1314867"/>
    <lineage>
        <taxon>Bacteria</taxon>
        <taxon>Pseudomonadati</taxon>
        <taxon>Pseudomonadota</taxon>
        <taxon>Gammaproteobacteria</taxon>
        <taxon>Alteromonadales</taxon>
        <taxon>Pseudoalteromonadaceae</taxon>
        <taxon>Pseudoalteromonas</taxon>
    </lineage>
</organism>
<dbReference type="InterPro" id="IPR001509">
    <property type="entry name" value="Epimerase_deHydtase"/>
</dbReference>
<comment type="caution">
    <text evidence="4">The sequence shown here is derived from an EMBL/GenBank/DDBJ whole genome shotgun (WGS) entry which is preliminary data.</text>
</comment>
<dbReference type="NCBIfam" id="TIGR01777">
    <property type="entry name" value="yfcH"/>
    <property type="match status" value="1"/>
</dbReference>
<reference evidence="4 5" key="1">
    <citation type="submission" date="2015-03" db="EMBL/GenBank/DDBJ databases">
        <title>Genome sequence of Pseudoalteromonas aurantia.</title>
        <authorList>
            <person name="Xie B.-B."/>
            <person name="Rong J.-C."/>
            <person name="Qin Q.-L."/>
            <person name="Zhang Y.-Z."/>
        </authorList>
    </citation>
    <scope>NUCLEOTIDE SEQUENCE [LARGE SCALE GENOMIC DNA]</scope>
    <source>
        <strain evidence="4 5">208</strain>
    </source>
</reference>
<dbReference type="CDD" id="cd05242">
    <property type="entry name" value="SDR_a8"/>
    <property type="match status" value="1"/>
</dbReference>
<keyword evidence="5" id="KW-1185">Reference proteome</keyword>
<evidence type="ECO:0000259" key="2">
    <source>
        <dbReference type="Pfam" id="PF01370"/>
    </source>
</evidence>
<evidence type="ECO:0000259" key="3">
    <source>
        <dbReference type="Pfam" id="PF08338"/>
    </source>
</evidence>
<dbReference type="Gene3D" id="3.40.50.720">
    <property type="entry name" value="NAD(P)-binding Rossmann-like Domain"/>
    <property type="match status" value="1"/>
</dbReference>
<dbReference type="InterPro" id="IPR036291">
    <property type="entry name" value="NAD(P)-bd_dom_sf"/>
</dbReference>
<sequence>MRILVTGATGLIGRQLCGFLAQQFKVTALTRNVDNAQALFGRKVTCISTLETINFDTIDVVVNLAGEPIAEKRWSTKQKHLITESRINITQQLVTKITQATTPPHTFISGSAIGFYGRQNSLITIDETFNDYNPEFSHHLCNEWEQTARRAESRNTRVCVLRTGIVLSQDAGALTKMLPAFKLCLGGKMADGQQMMSWIHIDDMVNIILHLVNNQHLSGTFNATAPNPVSNQEFTKILASTLSRPAVLPMPKIVLRLLFGEMADLLIYGQTVIPKKLLDSQFSFRFSHLDKALANLLR</sequence>
<dbReference type="SUPFAM" id="SSF51735">
    <property type="entry name" value="NAD(P)-binding Rossmann-fold domains"/>
    <property type="match status" value="1"/>
</dbReference>
<dbReference type="InterPro" id="IPR010099">
    <property type="entry name" value="SDR39U1"/>
</dbReference>
<dbReference type="PANTHER" id="PTHR11092">
    <property type="entry name" value="SUGAR NUCLEOTIDE EPIMERASE RELATED"/>
    <property type="match status" value="1"/>
</dbReference>
<comment type="similarity">
    <text evidence="1">Belongs to the NAD(P)-dependent epimerase/dehydratase family. SDR39U1 subfamily.</text>
</comment>
<evidence type="ECO:0008006" key="6">
    <source>
        <dbReference type="Google" id="ProtNLM"/>
    </source>
</evidence>
<dbReference type="Pfam" id="PF01370">
    <property type="entry name" value="Epimerase"/>
    <property type="match status" value="1"/>
</dbReference>
<evidence type="ECO:0000313" key="4">
    <source>
        <dbReference type="EMBL" id="MBE0368350.1"/>
    </source>
</evidence>
<dbReference type="Proteomes" id="UP000615755">
    <property type="component" value="Unassembled WGS sequence"/>
</dbReference>
<dbReference type="EMBL" id="AQGV01000012">
    <property type="protein sequence ID" value="MBE0368350.1"/>
    <property type="molecule type" value="Genomic_DNA"/>
</dbReference>
<feature type="domain" description="NAD-dependent epimerase/dehydratase" evidence="2">
    <location>
        <begin position="3"/>
        <end position="214"/>
    </location>
</feature>
<name>A0ABR9EBL4_9GAMM</name>
<dbReference type="InterPro" id="IPR013549">
    <property type="entry name" value="DUF1731"/>
</dbReference>
<dbReference type="RefSeq" id="WP_192507645.1">
    <property type="nucleotide sequence ID" value="NZ_AQGV01000012.1"/>
</dbReference>
<gene>
    <name evidence="4" type="ORF">PAUR_a1932</name>
</gene>
<protein>
    <recommendedName>
        <fullName evidence="6">TIGR01777 family protein</fullName>
    </recommendedName>
</protein>
<evidence type="ECO:0000256" key="1">
    <source>
        <dbReference type="ARBA" id="ARBA00009353"/>
    </source>
</evidence>
<feature type="domain" description="DUF1731" evidence="3">
    <location>
        <begin position="250"/>
        <end position="296"/>
    </location>
</feature>
<proteinExistence type="inferred from homology"/>